<evidence type="ECO:0000313" key="8">
    <source>
        <dbReference type="EMBL" id="SUZ94442.1"/>
    </source>
</evidence>
<dbReference type="InterPro" id="IPR014358">
    <property type="entry name" value="Enoyl-ACP_Rdtase_NADH"/>
</dbReference>
<comment type="similarity">
    <text evidence="2">Belongs to the short-chain dehydrogenases/reductases (SDR) family. FabI subfamily.</text>
</comment>
<keyword evidence="3" id="KW-0444">Lipid biosynthesis</keyword>
<evidence type="ECO:0000256" key="3">
    <source>
        <dbReference type="ARBA" id="ARBA00022516"/>
    </source>
</evidence>
<comment type="pathway">
    <text evidence="1">Lipid metabolism.</text>
</comment>
<dbReference type="PRINTS" id="PR00081">
    <property type="entry name" value="GDHRDH"/>
</dbReference>
<evidence type="ECO:0000256" key="2">
    <source>
        <dbReference type="ARBA" id="ARBA00009233"/>
    </source>
</evidence>
<sequence>MLKRVKPLADKVNSSLLIECDFSKTESIKSCFEEIKAKFQNIDFVIHAAAFSDKNELNGKYINTSKDNFIKTLNISCFSFTEISKYASEIMNDGGSLLTLSFYGSNKVMPNYNVMGVAKAALETSVKYLSVDLGSKNIRVNAISAGPMRTLAGAAIANARDVYNYTQANSALKRNVKLEEIGNAALYFVSDLSNAVTGEVHYVDCGFNILGMPKSNT</sequence>
<evidence type="ECO:0008006" key="9">
    <source>
        <dbReference type="Google" id="ProtNLM"/>
    </source>
</evidence>
<evidence type="ECO:0000256" key="6">
    <source>
        <dbReference type="ARBA" id="ARBA00023098"/>
    </source>
</evidence>
<reference evidence="8" key="1">
    <citation type="submission" date="2018-05" db="EMBL/GenBank/DDBJ databases">
        <authorList>
            <person name="Lanie J.A."/>
            <person name="Ng W.-L."/>
            <person name="Kazmierczak K.M."/>
            <person name="Andrzejewski T.M."/>
            <person name="Davidsen T.M."/>
            <person name="Wayne K.J."/>
            <person name="Tettelin H."/>
            <person name="Glass J.I."/>
            <person name="Rusch D."/>
            <person name="Podicherti R."/>
            <person name="Tsui H.-C.T."/>
            <person name="Winkler M.E."/>
        </authorList>
    </citation>
    <scope>NUCLEOTIDE SEQUENCE</scope>
</reference>
<keyword evidence="6" id="KW-0443">Lipid metabolism</keyword>
<proteinExistence type="inferred from homology"/>
<dbReference type="Pfam" id="PF13561">
    <property type="entry name" value="adh_short_C2"/>
    <property type="match status" value="1"/>
</dbReference>
<accession>A0A381RRB3</accession>
<evidence type="ECO:0000256" key="5">
    <source>
        <dbReference type="ARBA" id="ARBA00023002"/>
    </source>
</evidence>
<gene>
    <name evidence="8" type="ORF">METZ01_LOCUS47296</name>
</gene>
<name>A0A381RRB3_9ZZZZ</name>
<dbReference type="Gene3D" id="1.10.8.400">
    <property type="entry name" value="Enoyl acyl carrier protein reductase"/>
    <property type="match status" value="1"/>
</dbReference>
<dbReference type="SUPFAM" id="SSF51735">
    <property type="entry name" value="NAD(P)-binding Rossmann-fold domains"/>
    <property type="match status" value="1"/>
</dbReference>
<dbReference type="PANTHER" id="PTHR43159">
    <property type="entry name" value="ENOYL-[ACYL-CARRIER-PROTEIN] REDUCTASE"/>
    <property type="match status" value="1"/>
</dbReference>
<evidence type="ECO:0000256" key="7">
    <source>
        <dbReference type="ARBA" id="ARBA00023160"/>
    </source>
</evidence>
<keyword evidence="7" id="KW-0275">Fatty acid biosynthesis</keyword>
<dbReference type="EMBL" id="UINC01002235">
    <property type="protein sequence ID" value="SUZ94442.1"/>
    <property type="molecule type" value="Genomic_DNA"/>
</dbReference>
<organism evidence="8">
    <name type="scientific">marine metagenome</name>
    <dbReference type="NCBI Taxonomy" id="408172"/>
    <lineage>
        <taxon>unclassified sequences</taxon>
        <taxon>metagenomes</taxon>
        <taxon>ecological metagenomes</taxon>
    </lineage>
</organism>
<dbReference type="InterPro" id="IPR002347">
    <property type="entry name" value="SDR_fam"/>
</dbReference>
<protein>
    <recommendedName>
        <fullName evidence="9">Enoyl-[acyl-carrier-protein] reductase (NADH)</fullName>
    </recommendedName>
</protein>
<dbReference type="GO" id="GO:0004318">
    <property type="term" value="F:enoyl-[acyl-carrier-protein] reductase (NADH) activity"/>
    <property type="evidence" value="ECO:0007669"/>
    <property type="project" value="InterPro"/>
</dbReference>
<keyword evidence="5" id="KW-0560">Oxidoreductase</keyword>
<dbReference type="Gene3D" id="3.40.50.720">
    <property type="entry name" value="NAD(P)-binding Rossmann-like Domain"/>
    <property type="match status" value="1"/>
</dbReference>
<evidence type="ECO:0000256" key="1">
    <source>
        <dbReference type="ARBA" id="ARBA00005189"/>
    </source>
</evidence>
<dbReference type="PIRSF" id="PIRSF000094">
    <property type="entry name" value="Enoyl-ACP_rdct"/>
    <property type="match status" value="1"/>
</dbReference>
<dbReference type="InterPro" id="IPR036291">
    <property type="entry name" value="NAD(P)-bd_dom_sf"/>
</dbReference>
<dbReference type="AlphaFoldDB" id="A0A381RRB3"/>
<dbReference type="PANTHER" id="PTHR43159:SF2">
    <property type="entry name" value="ENOYL-[ACYL-CARRIER-PROTEIN] REDUCTASE [NADH], CHLOROPLASTIC"/>
    <property type="match status" value="1"/>
</dbReference>
<evidence type="ECO:0000256" key="4">
    <source>
        <dbReference type="ARBA" id="ARBA00022832"/>
    </source>
</evidence>
<dbReference type="GO" id="GO:0006633">
    <property type="term" value="P:fatty acid biosynthetic process"/>
    <property type="evidence" value="ECO:0007669"/>
    <property type="project" value="UniProtKB-KW"/>
</dbReference>
<keyword evidence="4" id="KW-0276">Fatty acid metabolism</keyword>